<accession>A0A916YUB6</accession>
<dbReference type="InterPro" id="IPR036188">
    <property type="entry name" value="FAD/NAD-bd_sf"/>
</dbReference>
<comment type="caution">
    <text evidence="1">The sequence shown here is derived from an EMBL/GenBank/DDBJ whole genome shotgun (WGS) entry which is preliminary data.</text>
</comment>
<reference evidence="1" key="2">
    <citation type="submission" date="2020-09" db="EMBL/GenBank/DDBJ databases">
        <authorList>
            <person name="Sun Q."/>
            <person name="Zhou Y."/>
        </authorList>
    </citation>
    <scope>NUCLEOTIDE SEQUENCE</scope>
    <source>
        <strain evidence="1">CGMCC 1.15178</strain>
    </source>
</reference>
<name>A0A916YUB6_9BACL</name>
<dbReference type="Gene3D" id="3.50.50.60">
    <property type="entry name" value="FAD/NAD(P)-binding domain"/>
    <property type="match status" value="1"/>
</dbReference>
<reference evidence="1" key="1">
    <citation type="journal article" date="2014" name="Int. J. Syst. Evol. Microbiol.">
        <title>Complete genome sequence of Corynebacterium casei LMG S-19264T (=DSM 44701T), isolated from a smear-ripened cheese.</title>
        <authorList>
            <consortium name="US DOE Joint Genome Institute (JGI-PGF)"/>
            <person name="Walter F."/>
            <person name="Albersmeier A."/>
            <person name="Kalinowski J."/>
            <person name="Ruckert C."/>
        </authorList>
    </citation>
    <scope>NUCLEOTIDE SEQUENCE</scope>
    <source>
        <strain evidence="1">CGMCC 1.15178</strain>
    </source>
</reference>
<evidence type="ECO:0000313" key="1">
    <source>
        <dbReference type="EMBL" id="GGD62208.1"/>
    </source>
</evidence>
<sequence>MVYQFQVGFPIADEYDVVVLGGGAAGCTAAIQVVRESARTALIEKNGILGGTAVVASVDFPGLFHTSGGKSSKKR</sequence>
<keyword evidence="2" id="KW-1185">Reference proteome</keyword>
<evidence type="ECO:0008006" key="3">
    <source>
        <dbReference type="Google" id="ProtNLM"/>
    </source>
</evidence>
<dbReference type="EMBL" id="BMHP01000001">
    <property type="protein sequence ID" value="GGD62208.1"/>
    <property type="molecule type" value="Genomic_DNA"/>
</dbReference>
<dbReference type="Pfam" id="PF12831">
    <property type="entry name" value="FAD_oxidored"/>
    <property type="match status" value="1"/>
</dbReference>
<gene>
    <name evidence="1" type="ORF">GCM10010911_20140</name>
</gene>
<dbReference type="RefSeq" id="WP_188991443.1">
    <property type="nucleotide sequence ID" value="NZ_BMHP01000001.1"/>
</dbReference>
<dbReference type="Proteomes" id="UP000612456">
    <property type="component" value="Unassembled WGS sequence"/>
</dbReference>
<dbReference type="SUPFAM" id="SSF51905">
    <property type="entry name" value="FAD/NAD(P)-binding domain"/>
    <property type="match status" value="1"/>
</dbReference>
<organism evidence="1 2">
    <name type="scientific">Paenibacillus nasutitermitis</name>
    <dbReference type="NCBI Taxonomy" id="1652958"/>
    <lineage>
        <taxon>Bacteria</taxon>
        <taxon>Bacillati</taxon>
        <taxon>Bacillota</taxon>
        <taxon>Bacilli</taxon>
        <taxon>Bacillales</taxon>
        <taxon>Paenibacillaceae</taxon>
        <taxon>Paenibacillus</taxon>
    </lineage>
</organism>
<proteinExistence type="predicted"/>
<protein>
    <recommendedName>
        <fullName evidence="3">FAD-dependent oxidoreductase</fullName>
    </recommendedName>
</protein>
<dbReference type="AlphaFoldDB" id="A0A916YUB6"/>
<evidence type="ECO:0000313" key="2">
    <source>
        <dbReference type="Proteomes" id="UP000612456"/>
    </source>
</evidence>